<dbReference type="HAMAP" id="MF_00772">
    <property type="entry name" value="OGT"/>
    <property type="match status" value="1"/>
</dbReference>
<evidence type="ECO:0000256" key="9">
    <source>
        <dbReference type="HAMAP-Rule" id="MF_00772"/>
    </source>
</evidence>
<proteinExistence type="inferred from homology"/>
<evidence type="ECO:0000313" key="12">
    <source>
        <dbReference type="EMBL" id="MBB5432966.1"/>
    </source>
</evidence>
<protein>
    <recommendedName>
        <fullName evidence="9">Methylated-DNA--protein-cysteine methyltransferase</fullName>
        <ecNumber evidence="9">2.1.1.63</ecNumber>
    </recommendedName>
    <alternativeName>
        <fullName evidence="9">6-O-methylguanine-DNA methyltransferase</fullName>
        <shortName evidence="9">MGMT</shortName>
    </alternativeName>
    <alternativeName>
        <fullName evidence="9">O-6-methylguanine-DNA-alkyltransferase</fullName>
    </alternativeName>
</protein>
<evidence type="ECO:0000259" key="11">
    <source>
        <dbReference type="Pfam" id="PF02870"/>
    </source>
</evidence>
<dbReference type="GO" id="GO:0005737">
    <property type="term" value="C:cytoplasm"/>
    <property type="evidence" value="ECO:0007669"/>
    <property type="project" value="UniProtKB-SubCell"/>
</dbReference>
<dbReference type="FunFam" id="1.10.10.10:FF:000214">
    <property type="entry name" value="Methylated-DNA--protein-cysteine methyltransferase"/>
    <property type="match status" value="1"/>
</dbReference>
<dbReference type="InterPro" id="IPR001497">
    <property type="entry name" value="MethylDNA_cys_MeTrfase_AS"/>
</dbReference>
<evidence type="ECO:0000256" key="1">
    <source>
        <dbReference type="ARBA" id="ARBA00001286"/>
    </source>
</evidence>
<evidence type="ECO:0000256" key="2">
    <source>
        <dbReference type="ARBA" id="ARBA00008711"/>
    </source>
</evidence>
<dbReference type="CDD" id="cd06445">
    <property type="entry name" value="ATase"/>
    <property type="match status" value="1"/>
</dbReference>
<dbReference type="InterPro" id="IPR036631">
    <property type="entry name" value="MGMT_N_sf"/>
</dbReference>
<keyword evidence="7 9" id="KW-0234">DNA repair</keyword>
<dbReference type="AlphaFoldDB" id="A0A7W8QP19"/>
<dbReference type="InterPro" id="IPR023546">
    <property type="entry name" value="MGMT"/>
</dbReference>
<dbReference type="GO" id="GO:0003908">
    <property type="term" value="F:methylated-DNA-[protein]-cysteine S-methyltransferase activity"/>
    <property type="evidence" value="ECO:0007669"/>
    <property type="project" value="UniProtKB-UniRule"/>
</dbReference>
<sequence length="186" mass="19590">MTTPPPGQDALPLDVPEPAAAPMADFRAPLPGPVRYDLVPSPLGDLLLTGDGESLTGLHMDAPPPPDAVHDPGSLRATAEELRAYFAGELREFSARLAPSGSAFQLQVWRRLTSVPYGRTASYGDIARALDAPGASRAVGTANNRNPISIVIPCHRIVGADGSLVGYGGGLPRKQILLRLERTGRL</sequence>
<keyword evidence="5 9" id="KW-0808">Transferase</keyword>
<name>A0A7W8QP19_9ACTN</name>
<feature type="domain" description="Methylguanine DNA methyltransferase ribonuclease-like" evidence="11">
    <location>
        <begin position="34"/>
        <end position="98"/>
    </location>
</feature>
<evidence type="ECO:0000313" key="13">
    <source>
        <dbReference type="Proteomes" id="UP000572635"/>
    </source>
</evidence>
<reference evidence="12 13" key="1">
    <citation type="submission" date="2020-08" db="EMBL/GenBank/DDBJ databases">
        <title>Sequencing the genomes of 1000 actinobacteria strains.</title>
        <authorList>
            <person name="Klenk H.-P."/>
        </authorList>
    </citation>
    <scope>NUCLEOTIDE SEQUENCE [LARGE SCALE GENOMIC DNA]</scope>
    <source>
        <strain evidence="12 13">DSM 44551</strain>
    </source>
</reference>
<comment type="subcellular location">
    <subcellularLocation>
        <location evidence="9">Cytoplasm</location>
    </subcellularLocation>
</comment>
<comment type="catalytic activity">
    <reaction evidence="1 9">
        <text>a 4-O-methyl-thymidine in DNA + L-cysteinyl-[protein] = a thymidine in DNA + S-methyl-L-cysteinyl-[protein]</text>
        <dbReference type="Rhea" id="RHEA:53428"/>
        <dbReference type="Rhea" id="RHEA-COMP:10131"/>
        <dbReference type="Rhea" id="RHEA-COMP:10132"/>
        <dbReference type="Rhea" id="RHEA-COMP:13555"/>
        <dbReference type="Rhea" id="RHEA-COMP:13556"/>
        <dbReference type="ChEBI" id="CHEBI:29950"/>
        <dbReference type="ChEBI" id="CHEBI:82612"/>
        <dbReference type="ChEBI" id="CHEBI:137386"/>
        <dbReference type="ChEBI" id="CHEBI:137387"/>
        <dbReference type="EC" id="2.1.1.63"/>
    </reaction>
</comment>
<keyword evidence="4 9" id="KW-0489">Methyltransferase</keyword>
<evidence type="ECO:0000259" key="10">
    <source>
        <dbReference type="Pfam" id="PF01035"/>
    </source>
</evidence>
<dbReference type="Gene3D" id="3.30.160.70">
    <property type="entry name" value="Methylated DNA-protein cysteine methyltransferase domain"/>
    <property type="match status" value="1"/>
</dbReference>
<dbReference type="Gene3D" id="1.10.10.10">
    <property type="entry name" value="Winged helix-like DNA-binding domain superfamily/Winged helix DNA-binding domain"/>
    <property type="match status" value="1"/>
</dbReference>
<keyword evidence="13" id="KW-1185">Reference proteome</keyword>
<dbReference type="PANTHER" id="PTHR10815">
    <property type="entry name" value="METHYLATED-DNA--PROTEIN-CYSTEINE METHYLTRANSFERASE"/>
    <property type="match status" value="1"/>
</dbReference>
<keyword evidence="3 9" id="KW-0963">Cytoplasm</keyword>
<dbReference type="NCBIfam" id="TIGR00589">
    <property type="entry name" value="ogt"/>
    <property type="match status" value="1"/>
</dbReference>
<evidence type="ECO:0000256" key="7">
    <source>
        <dbReference type="ARBA" id="ARBA00023204"/>
    </source>
</evidence>
<comment type="miscellaneous">
    <text evidence="9">This enzyme catalyzes only one turnover and therefore is not strictly catalytic. According to one definition, an enzyme is a biocatalyst that acts repeatedly and over many reaction cycles.</text>
</comment>
<dbReference type="PROSITE" id="PS00374">
    <property type="entry name" value="MGMT"/>
    <property type="match status" value="1"/>
</dbReference>
<dbReference type="Pfam" id="PF02870">
    <property type="entry name" value="Methyltransf_1N"/>
    <property type="match status" value="1"/>
</dbReference>
<dbReference type="SUPFAM" id="SSF46767">
    <property type="entry name" value="Methylated DNA-protein cysteine methyltransferase, C-terminal domain"/>
    <property type="match status" value="1"/>
</dbReference>
<keyword evidence="6 9" id="KW-0227">DNA damage</keyword>
<dbReference type="EC" id="2.1.1.63" evidence="9"/>
<evidence type="ECO:0000256" key="5">
    <source>
        <dbReference type="ARBA" id="ARBA00022679"/>
    </source>
</evidence>
<evidence type="ECO:0000256" key="3">
    <source>
        <dbReference type="ARBA" id="ARBA00022490"/>
    </source>
</evidence>
<dbReference type="GO" id="GO:0032259">
    <property type="term" value="P:methylation"/>
    <property type="evidence" value="ECO:0007669"/>
    <property type="project" value="UniProtKB-KW"/>
</dbReference>
<accession>A0A7W8QP19</accession>
<feature type="domain" description="Methylated-DNA-[protein]-cysteine S-methyltransferase DNA binding" evidence="10">
    <location>
        <begin position="103"/>
        <end position="182"/>
    </location>
</feature>
<comment type="similarity">
    <text evidence="2 9">Belongs to the MGMT family.</text>
</comment>
<evidence type="ECO:0000256" key="6">
    <source>
        <dbReference type="ARBA" id="ARBA00022763"/>
    </source>
</evidence>
<dbReference type="RefSeq" id="WP_281397767.1">
    <property type="nucleotide sequence ID" value="NZ_BAAAJD010000187.1"/>
</dbReference>
<feature type="active site" description="Nucleophile; methyl group acceptor" evidence="9">
    <location>
        <position position="154"/>
    </location>
</feature>
<dbReference type="InterPro" id="IPR014048">
    <property type="entry name" value="MethylDNA_cys_MeTrfase_DNA-bd"/>
</dbReference>
<comment type="caution">
    <text evidence="12">The sequence shown here is derived from an EMBL/GenBank/DDBJ whole genome shotgun (WGS) entry which is preliminary data.</text>
</comment>
<evidence type="ECO:0000256" key="8">
    <source>
        <dbReference type="ARBA" id="ARBA00049348"/>
    </source>
</evidence>
<dbReference type="Proteomes" id="UP000572635">
    <property type="component" value="Unassembled WGS sequence"/>
</dbReference>
<gene>
    <name evidence="12" type="ORF">HDA36_003050</name>
</gene>
<dbReference type="InterPro" id="IPR036388">
    <property type="entry name" value="WH-like_DNA-bd_sf"/>
</dbReference>
<evidence type="ECO:0000256" key="4">
    <source>
        <dbReference type="ARBA" id="ARBA00022603"/>
    </source>
</evidence>
<organism evidence="12 13">
    <name type="scientific">Nocardiopsis composta</name>
    <dbReference type="NCBI Taxonomy" id="157465"/>
    <lineage>
        <taxon>Bacteria</taxon>
        <taxon>Bacillati</taxon>
        <taxon>Actinomycetota</taxon>
        <taxon>Actinomycetes</taxon>
        <taxon>Streptosporangiales</taxon>
        <taxon>Nocardiopsidaceae</taxon>
        <taxon>Nocardiopsis</taxon>
    </lineage>
</organism>
<dbReference type="EMBL" id="JACHDB010000001">
    <property type="protein sequence ID" value="MBB5432966.1"/>
    <property type="molecule type" value="Genomic_DNA"/>
</dbReference>
<dbReference type="PANTHER" id="PTHR10815:SF5">
    <property type="entry name" value="METHYLATED-DNA--PROTEIN-CYSTEINE METHYLTRANSFERASE"/>
    <property type="match status" value="1"/>
</dbReference>
<dbReference type="InterPro" id="IPR036217">
    <property type="entry name" value="MethylDNA_cys_MeTrfase_DNAb"/>
</dbReference>
<comment type="function">
    <text evidence="9">Involved in the cellular defense against the biological effects of O6-methylguanine (O6-MeG) and O4-methylthymine (O4-MeT) in DNA. Repairs the methylated nucleobase in DNA by stoichiometrically transferring the methyl group to a cysteine residue in the enzyme. This is a suicide reaction: the enzyme is irreversibly inactivated.</text>
</comment>
<dbReference type="SUPFAM" id="SSF53155">
    <property type="entry name" value="Methylated DNA-protein cysteine methyltransferase domain"/>
    <property type="match status" value="1"/>
</dbReference>
<dbReference type="InterPro" id="IPR008332">
    <property type="entry name" value="MethylG_MeTrfase_N"/>
</dbReference>
<comment type="catalytic activity">
    <reaction evidence="8 9">
        <text>a 6-O-methyl-2'-deoxyguanosine in DNA + L-cysteinyl-[protein] = S-methyl-L-cysteinyl-[protein] + a 2'-deoxyguanosine in DNA</text>
        <dbReference type="Rhea" id="RHEA:24000"/>
        <dbReference type="Rhea" id="RHEA-COMP:10131"/>
        <dbReference type="Rhea" id="RHEA-COMP:10132"/>
        <dbReference type="Rhea" id="RHEA-COMP:11367"/>
        <dbReference type="Rhea" id="RHEA-COMP:11368"/>
        <dbReference type="ChEBI" id="CHEBI:29950"/>
        <dbReference type="ChEBI" id="CHEBI:82612"/>
        <dbReference type="ChEBI" id="CHEBI:85445"/>
        <dbReference type="ChEBI" id="CHEBI:85448"/>
        <dbReference type="EC" id="2.1.1.63"/>
    </reaction>
</comment>
<dbReference type="GO" id="GO:0006307">
    <property type="term" value="P:DNA alkylation repair"/>
    <property type="evidence" value="ECO:0007669"/>
    <property type="project" value="UniProtKB-UniRule"/>
</dbReference>
<dbReference type="Pfam" id="PF01035">
    <property type="entry name" value="DNA_binding_1"/>
    <property type="match status" value="1"/>
</dbReference>